<reference evidence="3" key="1">
    <citation type="submission" date="2019-07" db="EMBL/GenBank/DDBJ databases">
        <title>Complete genome sequences of three Mycoplasma sp. 1220 strains.</title>
        <authorList>
            <person name="Grozner D."/>
            <person name="Forro B."/>
            <person name="Kovacs A.B."/>
            <person name="Marton S."/>
            <person name="Banyai K."/>
            <person name="Kreizinger Z."/>
            <person name="Sulyok K.M."/>
            <person name="Gyuranecz M."/>
        </authorList>
    </citation>
    <scope>NUCLEOTIDE SEQUENCE [LARGE SCALE GENOMIC DNA]</scope>
    <source>
        <strain evidence="3">MYCAV93</strain>
    </source>
</reference>
<feature type="coiled-coil region" evidence="1">
    <location>
        <begin position="1475"/>
        <end position="1502"/>
    </location>
</feature>
<organism evidence="2 3">
    <name type="scientific">Mycoplasma anserisalpingitidis</name>
    <dbReference type="NCBI Taxonomy" id="519450"/>
    <lineage>
        <taxon>Bacteria</taxon>
        <taxon>Bacillati</taxon>
        <taxon>Mycoplasmatota</taxon>
        <taxon>Mollicutes</taxon>
        <taxon>Mycoplasmataceae</taxon>
        <taxon>Mycoplasma</taxon>
    </lineage>
</organism>
<dbReference type="EMBL" id="CP041663">
    <property type="protein sequence ID" value="QDY88351.1"/>
    <property type="molecule type" value="Genomic_DNA"/>
</dbReference>
<evidence type="ECO:0000313" key="3">
    <source>
        <dbReference type="Proteomes" id="UP000317512"/>
    </source>
</evidence>
<proteinExistence type="predicted"/>
<dbReference type="OrthoDB" id="403891at2"/>
<dbReference type="NCBIfam" id="NF012210">
    <property type="entry name" value="PDxFFG"/>
    <property type="match status" value="1"/>
</dbReference>
<protein>
    <submittedName>
        <fullName evidence="2">PDxFFG protein</fullName>
    </submittedName>
</protein>
<accession>A0A5B8K0J6</accession>
<dbReference type="RefSeq" id="WP_146308818.1">
    <property type="nucleotide sequence ID" value="NZ_CP041663.1"/>
</dbReference>
<evidence type="ECO:0000313" key="2">
    <source>
        <dbReference type="EMBL" id="QDY88351.1"/>
    </source>
</evidence>
<gene>
    <name evidence="2" type="ORF">FOY43_01575</name>
</gene>
<sequence length="1798" mass="205121">MSKRRKTISLKKKILTSFGVLFAGSAIAISGMFIYANNSDEVNGTYSSIPKNKLINDYSSFRVNGELKPELAILDPLKEKVVARISEDYNEFWFESNVDKKYTFNEFFNVYYQIYNESFTLEVKYGSFSFYDEYVLAVNPKQFIEFTKWFIDNVSWGPDLLTLDSFRIVPGVEQNGNAITLGSHSTLHKESSEIKFFPDAFFGSMPIYSILSGSGNANDSLTYSTFSNPESLDKVNEFLSNIPLATSIKNAREGLINSSSYLGVTIPERLIGKEFLVMPSKNSKPNDFDNVKSLSDFIVIDSNISEQEFKDMIIKLEQTDSTVSNITKENFKLMTVKEVSVVNDKVEALNIIFEDKSITDSKRFYQYTLKPGVSNDKNIISYNTFRDVVNNTIEHFYDFYDVHEFEKETLTIYTPIENGAKLQFFRNRIEAINALKEFADYNNLDSDFKNRIQNYKLEEIRIDRDSNNSAQKINFKLISNDNETRWVIFDINDIQSNKSVKEQFDQIKSAIGYNGSINPIAITASSEDTTLVDENGNPVKGLAARKFQIYNEAYAGLFDVVVKKYPHLLKEKSGPHVVRKLNDKGYFEYTIKDGIYKGFSDQDRIGLPLLLSASIPNYEGISTDFLKYVATHEYGHHYTLEKGQAWDTPNNAVLIGGLSTRGGASDSSYYSAIALRNYLYARTNLDFDRINTSGIVSEAGEFTRFKFIKSDGTVAIESYADVWGTNKQNDEVGNVIDNPERRFLQTFDGMKKAAELRGVSLGDLFIANSFDSDSGTLNPYIEGEAKVFVKEIDENGNAILKAGSVQASNIAKYITDGMGNSLENVLEVDEKNNTISIKVVDWLNNDPKTKIITKVNLLNSDKTPAISVPLNEELTSDEVAEVNALISEITKIFQQLIYTRYYESGWNNANTSLGGKTEVSLRTLSGEFSSPVYKRNLVYRNQSYEYDPSTNFLEQTNQGITRNTYHNLALSGDIFEEAMNIFKSSRESSQWGSIHESSGVGVRLAFVENSGSTYKVKSKYTTPYASDSEFLKSSYDANANILNNLKDFAQRTPYGKFSYSLQSNLANYFGFNDKSILTNNPNAFVSSKLLSYVDSNGYLVAGIDYEDIFANNQSSKLQNVVINPFSRAYSGIIDNLFESFNKRYVKEVKNNKTENKTKKALTFDSLEELFAFASIDYKKAVKVINEDKSVSYNWDINYVKTKFDFDIFKNGLLSTKNENNDQKIETILSSEQNIANELMYRFRHSNLFLSVVDFNPATDLVSHEAIFSKEYGIEILEPQFIEGYVENKELIDEKTKYKFDVETLQKAIADYITKVTEDAKYLVNADTWDLYTFIGNNIFFKDLGVGNITYDSIVMTSFTNGTPTVDVTQYNATRIEPLLNDKFTDYIYSLAETLTRDYVQTTYITNTNNFGNLPSFLNGINEATTGLDYVVDATKLSFWNDRLLDHAKTNRAIYDALISSKLDDYYNNELVIKIFTEYNAKYLEYKAEWERLKEEIAKFEKEHEGQSYSRDPKYKELNNLKDEYAFKMVAIIGEKFEKTQAVRDEIIKDFKNPEIFSGQKMSSVESRESSYFGNFISKSNGFFKDRWQKEKIGMELYDENLDEVIDETIRLKDFNGEKITSRPKAFFVSQLMNYGVGNRNIAGVFRNKDYDAVAMYGFIENKYAEKIKKIKFTDVSTKEVKYVNVNINSTNNIFYLQKQNDASSKVTLHDLGYSSWITDYAIMAKYRDTLLLPKHSYYMEFVDENNEVVSQLNLGDIKSLSENGKDSSQAPIYITNELNKDKQKTGKVVISVNHQFNI</sequence>
<keyword evidence="1" id="KW-0175">Coiled coil</keyword>
<dbReference type="Proteomes" id="UP000317512">
    <property type="component" value="Chromosome"/>
</dbReference>
<evidence type="ECO:0000256" key="1">
    <source>
        <dbReference type="SAM" id="Coils"/>
    </source>
</evidence>
<name>A0A5B8K0J6_9MOLU</name>